<dbReference type="AlphaFoldDB" id="A0A164IND7"/>
<proteinExistence type="predicted"/>
<dbReference type="Proteomes" id="UP000076858">
    <property type="component" value="Unassembled WGS sequence"/>
</dbReference>
<gene>
    <name evidence="1" type="ORF">APZ42_001901</name>
</gene>
<accession>A0A164IND7</accession>
<name>A0A164IND7_9CRUS</name>
<keyword evidence="2" id="KW-1185">Reference proteome</keyword>
<evidence type="ECO:0000313" key="1">
    <source>
        <dbReference type="EMBL" id="KZS01442.1"/>
    </source>
</evidence>
<protein>
    <submittedName>
        <fullName evidence="1">Uncharacterized protein</fullName>
    </submittedName>
</protein>
<comment type="caution">
    <text evidence="1">The sequence shown here is derived from an EMBL/GenBank/DDBJ whole genome shotgun (WGS) entry which is preliminary data.</text>
</comment>
<reference evidence="1 2" key="1">
    <citation type="submission" date="2016-03" db="EMBL/GenBank/DDBJ databases">
        <title>EvidentialGene: Evidence-directed Construction of Genes on Genomes.</title>
        <authorList>
            <person name="Gilbert D.G."/>
            <person name="Choi J.-H."/>
            <person name="Mockaitis K."/>
            <person name="Colbourne J."/>
            <person name="Pfrender M."/>
        </authorList>
    </citation>
    <scope>NUCLEOTIDE SEQUENCE [LARGE SCALE GENOMIC DNA]</scope>
    <source>
        <strain evidence="1 2">Xinb3</strain>
        <tissue evidence="1">Complete organism</tissue>
    </source>
</reference>
<sequence>MNYFFYISPLVQNGYIRLTEMKNMIAKPSPVNPLNLKYKWYDVSLTCIFFIIP</sequence>
<dbReference type="EMBL" id="LRGB01006861">
    <property type="protein sequence ID" value="KZS01442.1"/>
    <property type="molecule type" value="Genomic_DNA"/>
</dbReference>
<evidence type="ECO:0000313" key="2">
    <source>
        <dbReference type="Proteomes" id="UP000076858"/>
    </source>
</evidence>
<organism evidence="1 2">
    <name type="scientific">Daphnia magna</name>
    <dbReference type="NCBI Taxonomy" id="35525"/>
    <lineage>
        <taxon>Eukaryota</taxon>
        <taxon>Metazoa</taxon>
        <taxon>Ecdysozoa</taxon>
        <taxon>Arthropoda</taxon>
        <taxon>Crustacea</taxon>
        <taxon>Branchiopoda</taxon>
        <taxon>Diplostraca</taxon>
        <taxon>Cladocera</taxon>
        <taxon>Anomopoda</taxon>
        <taxon>Daphniidae</taxon>
        <taxon>Daphnia</taxon>
    </lineage>
</organism>